<evidence type="ECO:0000256" key="4">
    <source>
        <dbReference type="ARBA" id="ARBA00023065"/>
    </source>
</evidence>
<dbReference type="PANTHER" id="PTHR13822:SF10">
    <property type="entry name" value="ATP SYNTHASE EPSILON CHAIN, CHLOROPLASTIC"/>
    <property type="match status" value="1"/>
</dbReference>
<keyword evidence="6" id="KW-0139">CF(1)</keyword>
<dbReference type="Gene3D" id="2.60.15.10">
    <property type="entry name" value="F0F1 ATP synthase delta/epsilon subunit, N-terminal"/>
    <property type="match status" value="1"/>
</dbReference>
<evidence type="ECO:0000313" key="9">
    <source>
        <dbReference type="EMBL" id="KGA16336.1"/>
    </source>
</evidence>
<dbReference type="SUPFAM" id="SSF51344">
    <property type="entry name" value="Epsilon subunit of F1F0-ATP synthase N-terminal domain"/>
    <property type="match status" value="1"/>
</dbReference>
<sequence>MSELNVSVVAVDRKIWVGAAKSIVAKTPEGEIGILPGHEPVLSLLVNGVVRIEPIEGSKVAIAVHGGFVAMDTDNVRILAETAELSSDIDVDRAQKALDRARAAGEDSPEALAAAHRAETRLKAAAAVTASGMHS</sequence>
<dbReference type="GO" id="GO:0046933">
    <property type="term" value="F:proton-transporting ATP synthase activity, rotational mechanism"/>
    <property type="evidence" value="ECO:0007669"/>
    <property type="project" value="InterPro"/>
</dbReference>
<comment type="caution">
    <text evidence="9">The sequence shown here is derived from an EMBL/GenBank/DDBJ whole genome shotgun (WGS) entry which is preliminary data.</text>
</comment>
<evidence type="ECO:0000256" key="7">
    <source>
        <dbReference type="ARBA" id="ARBA00023310"/>
    </source>
</evidence>
<dbReference type="EMBL" id="JNSL01000087">
    <property type="protein sequence ID" value="KGA16336.1"/>
    <property type="molecule type" value="Genomic_DNA"/>
</dbReference>
<dbReference type="InterPro" id="IPR020546">
    <property type="entry name" value="ATP_synth_F1_dsu/esu_N"/>
</dbReference>
<dbReference type="NCBIfam" id="NF009977">
    <property type="entry name" value="PRK13442.1"/>
    <property type="match status" value="1"/>
</dbReference>
<keyword evidence="5" id="KW-0472">Membrane</keyword>
<dbReference type="AlphaFoldDB" id="A0A094QP13"/>
<dbReference type="NCBIfam" id="TIGR01216">
    <property type="entry name" value="ATP_synt_epsi"/>
    <property type="match status" value="1"/>
</dbReference>
<dbReference type="HAMAP" id="MF_00530">
    <property type="entry name" value="ATP_synth_epsil_bac"/>
    <property type="match status" value="1"/>
</dbReference>
<name>A0A094QP13_9ZZZZ</name>
<evidence type="ECO:0000256" key="6">
    <source>
        <dbReference type="ARBA" id="ARBA00023196"/>
    </source>
</evidence>
<dbReference type="CDD" id="cd12152">
    <property type="entry name" value="F1-ATPase_delta"/>
    <property type="match status" value="1"/>
</dbReference>
<dbReference type="Pfam" id="PF02823">
    <property type="entry name" value="ATP-synt_DE_N"/>
    <property type="match status" value="1"/>
</dbReference>
<reference evidence="9" key="1">
    <citation type="submission" date="2014-06" db="EMBL/GenBank/DDBJ databases">
        <title>Key roles for freshwater Actinobacteria revealed by deep metagenomic sequencing.</title>
        <authorList>
            <person name="Ghai R."/>
            <person name="Mizuno C.M."/>
            <person name="Picazo A."/>
            <person name="Camacho A."/>
            <person name="Rodriguez-Valera F."/>
        </authorList>
    </citation>
    <scope>NUCLEOTIDE SEQUENCE</scope>
</reference>
<comment type="subcellular location">
    <subcellularLocation>
        <location evidence="1">Membrane</location>
        <topology evidence="1">Peripheral membrane protein</topology>
    </subcellularLocation>
</comment>
<feature type="domain" description="ATP synthase F1 complex delta/epsilon subunit N-terminal" evidence="8">
    <location>
        <begin position="4"/>
        <end position="83"/>
    </location>
</feature>
<proteinExistence type="inferred from homology"/>
<evidence type="ECO:0000256" key="3">
    <source>
        <dbReference type="ARBA" id="ARBA00022448"/>
    </source>
</evidence>
<accession>A0A094QP13</accession>
<dbReference type="InterPro" id="IPR036771">
    <property type="entry name" value="ATPsynth_dsu/esu_N"/>
</dbReference>
<protein>
    <submittedName>
        <fullName evidence="9">ATP synthase, epsilon subunit, F1 sector</fullName>
    </submittedName>
</protein>
<gene>
    <name evidence="9" type="ORF">GM51_12770</name>
</gene>
<keyword evidence="3" id="KW-0813">Transport</keyword>
<organism evidence="9">
    <name type="scientific">freshwater metagenome</name>
    <dbReference type="NCBI Taxonomy" id="449393"/>
    <lineage>
        <taxon>unclassified sequences</taxon>
        <taxon>metagenomes</taxon>
        <taxon>ecological metagenomes</taxon>
    </lineage>
</organism>
<evidence type="ECO:0000256" key="1">
    <source>
        <dbReference type="ARBA" id="ARBA00004170"/>
    </source>
</evidence>
<keyword evidence="4" id="KW-0406">Ion transport</keyword>
<comment type="similarity">
    <text evidence="2">Belongs to the ATPase epsilon chain family.</text>
</comment>
<keyword evidence="7" id="KW-0066">ATP synthesis</keyword>
<evidence type="ECO:0000256" key="2">
    <source>
        <dbReference type="ARBA" id="ARBA00005712"/>
    </source>
</evidence>
<evidence type="ECO:0000256" key="5">
    <source>
        <dbReference type="ARBA" id="ARBA00023136"/>
    </source>
</evidence>
<dbReference type="InterPro" id="IPR001469">
    <property type="entry name" value="ATP_synth_F1_dsu/esu"/>
</dbReference>
<dbReference type="GO" id="GO:0045259">
    <property type="term" value="C:proton-transporting ATP synthase complex"/>
    <property type="evidence" value="ECO:0007669"/>
    <property type="project" value="UniProtKB-KW"/>
</dbReference>
<evidence type="ECO:0000259" key="8">
    <source>
        <dbReference type="Pfam" id="PF02823"/>
    </source>
</evidence>
<dbReference type="PANTHER" id="PTHR13822">
    <property type="entry name" value="ATP SYNTHASE DELTA/EPSILON CHAIN"/>
    <property type="match status" value="1"/>
</dbReference>